<dbReference type="SMART" id="SM00248">
    <property type="entry name" value="ANK"/>
    <property type="match status" value="6"/>
</dbReference>
<dbReference type="AlphaFoldDB" id="A0A9P0HG76"/>
<dbReference type="PROSITE" id="PS50088">
    <property type="entry name" value="ANK_REPEAT"/>
    <property type="match status" value="3"/>
</dbReference>
<dbReference type="PROSITE" id="PS50297">
    <property type="entry name" value="ANK_REP_REGION"/>
    <property type="match status" value="3"/>
</dbReference>
<dbReference type="SUPFAM" id="SSF48403">
    <property type="entry name" value="Ankyrin repeat"/>
    <property type="match status" value="1"/>
</dbReference>
<gene>
    <name evidence="4" type="ORF">NEZAVI_LOCUS10304</name>
</gene>
<dbReference type="OrthoDB" id="6596655at2759"/>
<feature type="repeat" description="ANK" evidence="3">
    <location>
        <begin position="68"/>
        <end position="101"/>
    </location>
</feature>
<feature type="repeat" description="ANK" evidence="3">
    <location>
        <begin position="136"/>
        <end position="171"/>
    </location>
</feature>
<reference evidence="4" key="1">
    <citation type="submission" date="2022-01" db="EMBL/GenBank/DDBJ databases">
        <authorList>
            <person name="King R."/>
        </authorList>
    </citation>
    <scope>NUCLEOTIDE SEQUENCE</scope>
</reference>
<evidence type="ECO:0000313" key="4">
    <source>
        <dbReference type="EMBL" id="CAH1401239.1"/>
    </source>
</evidence>
<dbReference type="InterPro" id="IPR036770">
    <property type="entry name" value="Ankyrin_rpt-contain_sf"/>
</dbReference>
<keyword evidence="1" id="KW-0677">Repeat</keyword>
<evidence type="ECO:0000313" key="5">
    <source>
        <dbReference type="Proteomes" id="UP001152798"/>
    </source>
</evidence>
<keyword evidence="5" id="KW-1185">Reference proteome</keyword>
<evidence type="ECO:0000256" key="3">
    <source>
        <dbReference type="PROSITE-ProRule" id="PRU00023"/>
    </source>
</evidence>
<organism evidence="4 5">
    <name type="scientific">Nezara viridula</name>
    <name type="common">Southern green stink bug</name>
    <name type="synonym">Cimex viridulus</name>
    <dbReference type="NCBI Taxonomy" id="85310"/>
    <lineage>
        <taxon>Eukaryota</taxon>
        <taxon>Metazoa</taxon>
        <taxon>Ecdysozoa</taxon>
        <taxon>Arthropoda</taxon>
        <taxon>Hexapoda</taxon>
        <taxon>Insecta</taxon>
        <taxon>Pterygota</taxon>
        <taxon>Neoptera</taxon>
        <taxon>Paraneoptera</taxon>
        <taxon>Hemiptera</taxon>
        <taxon>Heteroptera</taxon>
        <taxon>Panheteroptera</taxon>
        <taxon>Pentatomomorpha</taxon>
        <taxon>Pentatomoidea</taxon>
        <taxon>Pentatomidae</taxon>
        <taxon>Pentatominae</taxon>
        <taxon>Nezara</taxon>
    </lineage>
</organism>
<dbReference type="Gene3D" id="1.25.40.20">
    <property type="entry name" value="Ankyrin repeat-containing domain"/>
    <property type="match status" value="2"/>
</dbReference>
<accession>A0A9P0HG76</accession>
<dbReference type="InterPro" id="IPR002110">
    <property type="entry name" value="Ankyrin_rpt"/>
</dbReference>
<evidence type="ECO:0000256" key="1">
    <source>
        <dbReference type="ARBA" id="ARBA00022737"/>
    </source>
</evidence>
<keyword evidence="2 3" id="KW-0040">ANK repeat</keyword>
<sequence>MSNIYSQILKYAVIKKDLEEIKYCLVRGADVNQRISPYNETFLHFTTSLEITNQLLLFGADVNAKDRYGQTPLYSAIANDKDLKLIRALLNHGADINIRDINGETPLHCAMIDVKQLPIIRELLRHHVDVNAIDNAGKTALHLAVRWGNGTNLDVVKELIEFGADITSNDHPTPLHEAVYRGFDTCAELLIKMIVLKKFDESKGFEPSHYVGSPVVDKLIHFLDKCISEVIDMRANKISGNQSLFDFVKKKGDNIKAFYAMNKIIPEEITAKYPIYFDIILANIKLCSDRAILLEEIRAIQIYTIVDSCDKMVVLNIDCVYKVAEYLANEHLANLIIAFKGKSDFVSQNGVPGVQNEDYYGSSDSSDCD</sequence>
<proteinExistence type="predicted"/>
<dbReference type="PANTHER" id="PTHR24178">
    <property type="entry name" value="MOLTING PROTEIN MLT-4"/>
    <property type="match status" value="1"/>
</dbReference>
<dbReference type="Proteomes" id="UP001152798">
    <property type="component" value="Chromosome 5"/>
</dbReference>
<evidence type="ECO:0000256" key="2">
    <source>
        <dbReference type="ARBA" id="ARBA00023043"/>
    </source>
</evidence>
<protein>
    <submittedName>
        <fullName evidence="4">Uncharacterized protein</fullName>
    </submittedName>
</protein>
<dbReference type="EMBL" id="OV725081">
    <property type="protein sequence ID" value="CAH1401239.1"/>
    <property type="molecule type" value="Genomic_DNA"/>
</dbReference>
<feature type="repeat" description="ANK" evidence="3">
    <location>
        <begin position="102"/>
        <end position="135"/>
    </location>
</feature>
<dbReference type="Pfam" id="PF12796">
    <property type="entry name" value="Ank_2"/>
    <property type="match status" value="1"/>
</dbReference>
<name>A0A9P0HG76_NEZVI</name>